<feature type="domain" description="Multidrug resistance protein MdtA-like barrel-sandwich hybrid" evidence="7">
    <location>
        <begin position="50"/>
        <end position="258"/>
    </location>
</feature>
<evidence type="ECO:0000256" key="5">
    <source>
        <dbReference type="SAM" id="Coils"/>
    </source>
</evidence>
<dbReference type="AlphaFoldDB" id="A0A2R3Z165"/>
<dbReference type="InterPro" id="IPR058792">
    <property type="entry name" value="Beta-barrel_RND_2"/>
</dbReference>
<evidence type="ECO:0000256" key="6">
    <source>
        <dbReference type="SAM" id="Phobius"/>
    </source>
</evidence>
<evidence type="ECO:0000256" key="2">
    <source>
        <dbReference type="ARBA" id="ARBA00022692"/>
    </source>
</evidence>
<evidence type="ECO:0000256" key="4">
    <source>
        <dbReference type="ARBA" id="ARBA00023136"/>
    </source>
</evidence>
<keyword evidence="5" id="KW-0175">Coiled coil</keyword>
<dbReference type="InterPro" id="IPR050739">
    <property type="entry name" value="MFP"/>
</dbReference>
<dbReference type="EMBL" id="CP028136">
    <property type="protein sequence ID" value="AVR44002.1"/>
    <property type="molecule type" value="Genomic_DNA"/>
</dbReference>
<keyword evidence="3 6" id="KW-1133">Transmembrane helix</keyword>
<dbReference type="PANTHER" id="PTHR30386">
    <property type="entry name" value="MEMBRANE FUSION SUBUNIT OF EMRAB-TOLC MULTIDRUG EFFLUX PUMP"/>
    <property type="match status" value="1"/>
</dbReference>
<reference evidence="10" key="1">
    <citation type="submission" date="2018-03" db="EMBL/GenBank/DDBJ databases">
        <title>Gramella fulva sp. nov., isolated from a dry surface of tidal flat.</title>
        <authorList>
            <person name="Hwang S.H."/>
            <person name="Hwang W.M."/>
            <person name="Kang K."/>
            <person name="Ahn T.-Y."/>
        </authorList>
    </citation>
    <scope>NUCLEOTIDE SEQUENCE [LARGE SCALE GENOMIC DNA]</scope>
    <source>
        <strain evidence="10">SH35</strain>
    </source>
</reference>
<evidence type="ECO:0000313" key="9">
    <source>
        <dbReference type="EMBL" id="AVR44002.1"/>
    </source>
</evidence>
<name>A0A2R3Z165_9FLAO</name>
<evidence type="ECO:0000256" key="1">
    <source>
        <dbReference type="ARBA" id="ARBA00004167"/>
    </source>
</evidence>
<protein>
    <submittedName>
        <fullName evidence="9">HlyD family secretion protein</fullName>
    </submittedName>
</protein>
<dbReference type="GO" id="GO:0055085">
    <property type="term" value="P:transmembrane transport"/>
    <property type="evidence" value="ECO:0007669"/>
    <property type="project" value="InterPro"/>
</dbReference>
<accession>A0A2R3Z165</accession>
<proteinExistence type="predicted"/>
<organism evidence="9 10">
    <name type="scientific">Christiangramia fulva</name>
    <dbReference type="NCBI Taxonomy" id="2126553"/>
    <lineage>
        <taxon>Bacteria</taxon>
        <taxon>Pseudomonadati</taxon>
        <taxon>Bacteroidota</taxon>
        <taxon>Flavobacteriia</taxon>
        <taxon>Flavobacteriales</taxon>
        <taxon>Flavobacteriaceae</taxon>
        <taxon>Christiangramia</taxon>
    </lineage>
</organism>
<gene>
    <name evidence="9" type="ORF">C7S20_01270</name>
</gene>
<feature type="domain" description="CusB-like beta-barrel" evidence="8">
    <location>
        <begin position="264"/>
        <end position="305"/>
    </location>
</feature>
<dbReference type="OrthoDB" id="9811754at2"/>
<keyword evidence="4 6" id="KW-0472">Membrane</keyword>
<feature type="coiled-coil region" evidence="5">
    <location>
        <begin position="154"/>
        <end position="223"/>
    </location>
</feature>
<dbReference type="Gene3D" id="2.40.50.100">
    <property type="match status" value="1"/>
</dbReference>
<comment type="subcellular location">
    <subcellularLocation>
        <location evidence="1">Membrane</location>
        <topology evidence="1">Single-pass membrane protein</topology>
    </subcellularLocation>
</comment>
<dbReference type="RefSeq" id="WP_107010787.1">
    <property type="nucleotide sequence ID" value="NZ_CP028136.1"/>
</dbReference>
<dbReference type="Gene3D" id="1.10.287.470">
    <property type="entry name" value="Helix hairpin bin"/>
    <property type="match status" value="2"/>
</dbReference>
<evidence type="ECO:0000259" key="7">
    <source>
        <dbReference type="Pfam" id="PF25917"/>
    </source>
</evidence>
<dbReference type="Pfam" id="PF25954">
    <property type="entry name" value="Beta-barrel_RND_2"/>
    <property type="match status" value="1"/>
</dbReference>
<feature type="transmembrane region" description="Helical" evidence="6">
    <location>
        <begin position="12"/>
        <end position="31"/>
    </location>
</feature>
<dbReference type="Gene3D" id="2.40.30.170">
    <property type="match status" value="1"/>
</dbReference>
<dbReference type="GO" id="GO:0016020">
    <property type="term" value="C:membrane"/>
    <property type="evidence" value="ECO:0007669"/>
    <property type="project" value="UniProtKB-SubCell"/>
</dbReference>
<dbReference type="SUPFAM" id="SSF111369">
    <property type="entry name" value="HlyD-like secretion proteins"/>
    <property type="match status" value="2"/>
</dbReference>
<sequence length="360" mass="39694">MEQKKKTNKKFIMIISTLVGIGLIYGGYKYFHSLSHEETDDAQIEANMSAIIPHVGGYVEKVFVEDNEKVQKGDTLFIIDDRDYNVQLQKAMASLAAAESQLNVAKASIGSYQANAAASNAQVNTATQSIENAKIGLWRAENDYKRFKNLYKNHSITEQQYEQALAAKQQAEKNLEILKNQEKASASQRNAAESQTEISEKQVSVAEANLKSAQAAVDAAQLNLDYTVVTAPIDGQLSEVDIQPGQFVQPGQALFYLVNTDKKWVVANFKETQLDKMELGQKVEIDVDAYPGMELEGTVSAFSPATGARFSLLPPDNATGNFVKTVQRVPVKIDLSKSNDPEKLKKLRSGMNVEVDVHLN</sequence>
<dbReference type="PRINTS" id="PR01490">
    <property type="entry name" value="RTXTOXIND"/>
</dbReference>
<dbReference type="Proteomes" id="UP000241507">
    <property type="component" value="Chromosome"/>
</dbReference>
<dbReference type="KEGG" id="grs:C7S20_01270"/>
<evidence type="ECO:0000313" key="10">
    <source>
        <dbReference type="Proteomes" id="UP000241507"/>
    </source>
</evidence>
<evidence type="ECO:0000259" key="8">
    <source>
        <dbReference type="Pfam" id="PF25954"/>
    </source>
</evidence>
<keyword evidence="10" id="KW-1185">Reference proteome</keyword>
<keyword evidence="2 6" id="KW-0812">Transmembrane</keyword>
<dbReference type="Pfam" id="PF25917">
    <property type="entry name" value="BSH_RND"/>
    <property type="match status" value="1"/>
</dbReference>
<dbReference type="PANTHER" id="PTHR30386:SF26">
    <property type="entry name" value="TRANSPORT PROTEIN COMB"/>
    <property type="match status" value="1"/>
</dbReference>
<dbReference type="InterPro" id="IPR058625">
    <property type="entry name" value="MdtA-like_BSH"/>
</dbReference>
<evidence type="ECO:0000256" key="3">
    <source>
        <dbReference type="ARBA" id="ARBA00022989"/>
    </source>
</evidence>